<sequence length="295" mass="32696">MAITAQLVKELREKTGAGMMDCKKALTETDGNIEAAIDFLREKGISKAAKKADRIAAEGSAHVEVSGNEAVLLELNCETDFVTKNDQFKTLAKEIANHILSQKPETVEEALQQPFNGNGETVEEFINSNIAKIGEKISLRRFSLFTKTDDDAFGAYIHMGGSIGVVTVLEGTNDEQVAKDVAMHVAAVNPKYLSRDSVSAEDVEKEREVLKTQALNEGKPEHIVEKMVEGRLNKFFEEIVLLEQSFVKDPDQKVKQIVKNSNASVKSFVRYEVGEGIEKREDNFAEEVMSQVNKK</sequence>
<reference evidence="1" key="1">
    <citation type="submission" date="2023-11" db="EMBL/GenBank/DDBJ databases">
        <title>Gracilibacillus pellucida a moderately halophilic bacterium isolated from saline soil in Xinjiang province.</title>
        <authorList>
            <person name="Zhang Z."/>
            <person name="Tan F."/>
            <person name="Wang Y."/>
            <person name="Xia M."/>
        </authorList>
    </citation>
    <scope>NUCLEOTIDE SEQUENCE</scope>
    <source>
        <strain evidence="1">S3-1-1</strain>
    </source>
</reference>
<evidence type="ECO:0000313" key="2">
    <source>
        <dbReference type="Proteomes" id="UP001277972"/>
    </source>
</evidence>
<protein>
    <submittedName>
        <fullName evidence="1">Translation elongation factor Ts</fullName>
    </submittedName>
</protein>
<name>A0ACC6M7Z4_9BACI</name>
<comment type="caution">
    <text evidence="1">The sequence shown here is derived from an EMBL/GenBank/DDBJ whole genome shotgun (WGS) entry which is preliminary data.</text>
</comment>
<dbReference type="EMBL" id="JAWZSR010000008">
    <property type="protein sequence ID" value="MDX8046967.1"/>
    <property type="molecule type" value="Genomic_DNA"/>
</dbReference>
<gene>
    <name evidence="1" type="primary">tsf</name>
    <name evidence="1" type="ORF">SH601_13315</name>
</gene>
<accession>A0ACC6M7Z4</accession>
<organism evidence="1 2">
    <name type="scientific">Gracilibacillus pellucidus</name>
    <dbReference type="NCBI Taxonomy" id="3095368"/>
    <lineage>
        <taxon>Bacteria</taxon>
        <taxon>Bacillati</taxon>
        <taxon>Bacillota</taxon>
        <taxon>Bacilli</taxon>
        <taxon>Bacillales</taxon>
        <taxon>Bacillaceae</taxon>
        <taxon>Gracilibacillus</taxon>
    </lineage>
</organism>
<keyword evidence="1" id="KW-0251">Elongation factor</keyword>
<keyword evidence="1" id="KW-0648">Protein biosynthesis</keyword>
<evidence type="ECO:0000313" key="1">
    <source>
        <dbReference type="EMBL" id="MDX8046967.1"/>
    </source>
</evidence>
<proteinExistence type="predicted"/>
<keyword evidence="2" id="KW-1185">Reference proteome</keyword>
<dbReference type="Proteomes" id="UP001277972">
    <property type="component" value="Unassembled WGS sequence"/>
</dbReference>